<evidence type="ECO:0008006" key="3">
    <source>
        <dbReference type="Google" id="ProtNLM"/>
    </source>
</evidence>
<name>A0A4Q9MEX6_9APHY</name>
<keyword evidence="1" id="KW-0812">Transmembrane</keyword>
<dbReference type="OrthoDB" id="2796825at2759"/>
<gene>
    <name evidence="2" type="ORF">BD311DRAFT_701818</name>
</gene>
<feature type="transmembrane region" description="Helical" evidence="1">
    <location>
        <begin position="175"/>
        <end position="198"/>
    </location>
</feature>
<evidence type="ECO:0000313" key="2">
    <source>
        <dbReference type="EMBL" id="TBU24622.1"/>
    </source>
</evidence>
<accession>A0A4Q9MEX6</accession>
<sequence length="334" mass="36440">MYINNIVFQTSHYVGILLDTIFYGVELVIYSASVRIILRGKANGMPSRGSCLLLFFSTGLLLPITLWVVSQAALGQDMWIAHPVNAEGSPRYLGINVVPMWYEIVGCVASLVLNTMSDGLLLYRCYIVWGDGRVIILPFIIYLATMPLGVLAVYVSDRPQSILLFGASQRLVLAYVSVGISLNFLVSTLICVRILLLAKRLEVALGEEAAHTYTNTATLIIESALPYTLSGLAYLVALGMQSSTSILFMSIYVMFACLSPQIIVFRVLMGHAWTRDAVTRSTASVLLTTAIVYPGAVDSSVEPGTGHWRATIELRTVNDPAFSTIDQDVVASKV</sequence>
<dbReference type="AlphaFoldDB" id="A0A4Q9MEX6"/>
<evidence type="ECO:0000256" key="1">
    <source>
        <dbReference type="SAM" id="Phobius"/>
    </source>
</evidence>
<protein>
    <recommendedName>
        <fullName evidence="3">G protein-coupled receptor</fullName>
    </recommendedName>
</protein>
<organism evidence="2">
    <name type="scientific">Dichomitus squalens</name>
    <dbReference type="NCBI Taxonomy" id="114155"/>
    <lineage>
        <taxon>Eukaryota</taxon>
        <taxon>Fungi</taxon>
        <taxon>Dikarya</taxon>
        <taxon>Basidiomycota</taxon>
        <taxon>Agaricomycotina</taxon>
        <taxon>Agaricomycetes</taxon>
        <taxon>Polyporales</taxon>
        <taxon>Polyporaceae</taxon>
        <taxon>Dichomitus</taxon>
    </lineage>
</organism>
<feature type="transmembrane region" description="Helical" evidence="1">
    <location>
        <begin position="219"/>
        <end position="240"/>
    </location>
</feature>
<feature type="transmembrane region" description="Helical" evidence="1">
    <location>
        <begin position="135"/>
        <end position="155"/>
    </location>
</feature>
<dbReference type="Proteomes" id="UP000292957">
    <property type="component" value="Unassembled WGS sequence"/>
</dbReference>
<feature type="transmembrane region" description="Helical" evidence="1">
    <location>
        <begin position="20"/>
        <end position="38"/>
    </location>
</feature>
<feature type="transmembrane region" description="Helical" evidence="1">
    <location>
        <begin position="100"/>
        <end position="123"/>
    </location>
</feature>
<feature type="transmembrane region" description="Helical" evidence="1">
    <location>
        <begin position="246"/>
        <end position="268"/>
    </location>
</feature>
<proteinExistence type="predicted"/>
<keyword evidence="1" id="KW-1133">Transmembrane helix</keyword>
<dbReference type="EMBL" id="ML143476">
    <property type="protein sequence ID" value="TBU24622.1"/>
    <property type="molecule type" value="Genomic_DNA"/>
</dbReference>
<feature type="transmembrane region" description="Helical" evidence="1">
    <location>
        <begin position="50"/>
        <end position="69"/>
    </location>
</feature>
<reference evidence="2" key="1">
    <citation type="submission" date="2019-01" db="EMBL/GenBank/DDBJ databases">
        <title>Draft genome sequences of three monokaryotic isolates of the white-rot basidiomycete fungus Dichomitus squalens.</title>
        <authorList>
            <consortium name="DOE Joint Genome Institute"/>
            <person name="Lopez S.C."/>
            <person name="Andreopoulos B."/>
            <person name="Pangilinan J."/>
            <person name="Lipzen A."/>
            <person name="Riley R."/>
            <person name="Ahrendt S."/>
            <person name="Ng V."/>
            <person name="Barry K."/>
            <person name="Daum C."/>
            <person name="Grigoriev I.V."/>
            <person name="Hilden K.S."/>
            <person name="Makela M.R."/>
            <person name="de Vries R.P."/>
        </authorList>
    </citation>
    <scope>NUCLEOTIDE SEQUENCE [LARGE SCALE GENOMIC DNA]</scope>
    <source>
        <strain evidence="2">OM18370.1</strain>
    </source>
</reference>
<keyword evidence="1" id="KW-0472">Membrane</keyword>